<evidence type="ECO:0000313" key="2">
    <source>
        <dbReference type="Proteomes" id="UP000016927"/>
    </source>
</evidence>
<dbReference type="InterPro" id="IPR016024">
    <property type="entry name" value="ARM-type_fold"/>
</dbReference>
<sequence>MGNLKNLFEDSKKLAKLDKRTRKSLLKTINDLDHDKKMTLIIFFTEFEPKTKENRKFWRITKEKYTVEDIFKASCFLNLYKICPKKEVIKTLSQSKKGLEAISKIYQNYNFLTENENLKLLKLCHENGVKNVYLEKFNKKMVYKNELMDTLDVLNKIDVVDENILQSCTSEIILEYLKSKSLKGLKSAKDVLLMRNLVYLLFEEKNYEFLSNFLKENKEMLFDVFGNNETSLKGLACKAYLFGNSETDLHIFRILANSLDKSTADVINDKKILQLFKYPKFTYENTRKYLKDNLWVSSFVSKFYCILKEYLPDNIIPLLLQEDIKNYKDFYRLIDAVGHKNKDKLIYKEPFFEIAMKSVKFKNYMISKGFLYLEVEDVVRFISKWTKREDFEFYLSYLVYYNKISAYEKYLEIYRSNRIVKDKTVNHMRIYNHINSLRDYISEGKLAVEYKVVEMHCNGLFKALESIDIEGCYNNIIGVSLLCVIIDFLVTICDIMPHLKDQIFGFYDEVLNLNKVKKNGEINSKLWMSLQNTPEIFVERIDLFCKFEDEIIGNVIKNRKFDGKLEDFEKYEGSTLSTIVVDYIARNYTLQEVLNTLLSKYEDERDFYYEILLTKSKNQEYDVRIFNLNDSPWLDKIFNEIFVIEKIEIFEMLQSSKPEFLFDYSIRHKTMRKKYFEKINKQKCTITTAIEIYKIIELDHVKGGKGLNLIDDIYGDKEIGNLEYQCAVSFFDDLDSLTEDKLRLIYLLSYIRPVDSKFLLYKYLNLVVKEVLNMKKHQTKDEEETKNMIDFILSVHLVDKFFVFTAMNELINCIKNATQTGKYLVLKNFDSKNVTKMHIAKYLDVITNLLHDTNVNICNEAKRLLNNVSFISPEMLSLRSQVIQCLIDKMYVKPFFETLFVQVFNHYICVNSLTLLVQILRTYIKDYKEDVLFIIEHLYSIVKPSDFTFIMPSIFNILSKFVIDNQFFTEEVIKTATICLEHSKNIDFTLLVDNIDKSLSVGALLVKTLKMCDTKIQREVTSRIISSNNETINIPNNFLAYAPELTVFQEYLTHFIPILKDMYESDDYDKRKIAFNAFERIIIDDYIIQTALVECAKSNKLLDLVYKFATQYVSVMIYKILLQNVEYKERIMELVKINIQDTRLKDLFEDVNLSQELYNMTGDKLLLNNMTNIDKFRLLKSNINDHERVKDIFQFSVASQDLEEFIAEKDVEIQYLYLNNIRQLEHFGNLQKIFSAVFIKKKDAELQDLVIKKNTKYILEVTYKNIVNYEKIVCLITQTNTLIAILRLDEILDYLDNSYFERISKCKCSANEPEKTNLQAIVGYLFYNFLFYENRISVKTCMQKLMRRTDLSDYDEIIKRTILK</sequence>
<gene>
    <name evidence="1" type="ORF">NBO_27g0065</name>
</gene>
<name>R0KUJ0_NOSB1</name>
<dbReference type="OrthoDB" id="5148094at2759"/>
<evidence type="ECO:0000313" key="1">
    <source>
        <dbReference type="EMBL" id="EOB14511.1"/>
    </source>
</evidence>
<protein>
    <submittedName>
        <fullName evidence="1">GCN1-like translational activator</fullName>
    </submittedName>
</protein>
<keyword evidence="2" id="KW-1185">Reference proteome</keyword>
<organism evidence="1 2">
    <name type="scientific">Nosema bombycis (strain CQ1 / CVCC 102059)</name>
    <name type="common">Microsporidian parasite</name>
    <name type="synonym">Pebrine of silkworm</name>
    <dbReference type="NCBI Taxonomy" id="578461"/>
    <lineage>
        <taxon>Eukaryota</taxon>
        <taxon>Fungi</taxon>
        <taxon>Fungi incertae sedis</taxon>
        <taxon>Microsporidia</taxon>
        <taxon>Nosematidae</taxon>
        <taxon>Nosema</taxon>
    </lineage>
</organism>
<feature type="non-terminal residue" evidence="1">
    <location>
        <position position="1364"/>
    </location>
</feature>
<dbReference type="Proteomes" id="UP000016927">
    <property type="component" value="Unassembled WGS sequence"/>
</dbReference>
<dbReference type="VEuPathDB" id="MicrosporidiaDB:NBO_27g0065"/>
<accession>R0KUJ0</accession>
<dbReference type="HOGENOM" id="CLU_260015_0_0_1"/>
<dbReference type="EMBL" id="KB908935">
    <property type="protein sequence ID" value="EOB14511.1"/>
    <property type="molecule type" value="Genomic_DNA"/>
</dbReference>
<proteinExistence type="predicted"/>
<dbReference type="SUPFAM" id="SSF48371">
    <property type="entry name" value="ARM repeat"/>
    <property type="match status" value="1"/>
</dbReference>
<dbReference type="STRING" id="578461.R0KUJ0"/>
<dbReference type="OMA" id="SNINDHE"/>
<reference evidence="1 2" key="1">
    <citation type="journal article" date="2013" name="BMC Genomics">
        <title>Comparative genomics of parasitic silkworm microsporidia reveal an association between genome expansion and host adaptation.</title>
        <authorList>
            <person name="Pan G."/>
            <person name="Xu J."/>
            <person name="Li T."/>
            <person name="Xia Q."/>
            <person name="Liu S.L."/>
            <person name="Zhang G."/>
            <person name="Li S."/>
            <person name="Li C."/>
            <person name="Liu H."/>
            <person name="Yang L."/>
            <person name="Liu T."/>
            <person name="Zhang X."/>
            <person name="Wu Z."/>
            <person name="Fan W."/>
            <person name="Dang X."/>
            <person name="Xiang H."/>
            <person name="Tao M."/>
            <person name="Li Y."/>
            <person name="Hu J."/>
            <person name="Li Z."/>
            <person name="Lin L."/>
            <person name="Luo J."/>
            <person name="Geng L."/>
            <person name="Wang L."/>
            <person name="Long M."/>
            <person name="Wan Y."/>
            <person name="He N."/>
            <person name="Zhang Z."/>
            <person name="Lu C."/>
            <person name="Keeling P.J."/>
            <person name="Wang J."/>
            <person name="Xiang Z."/>
            <person name="Zhou Z."/>
        </authorList>
    </citation>
    <scope>NUCLEOTIDE SEQUENCE [LARGE SCALE GENOMIC DNA]</scope>
    <source>
        <strain evidence="2">CQ1 / CVCC 102059</strain>
    </source>
</reference>